<evidence type="ECO:0000313" key="1">
    <source>
        <dbReference type="EMBL" id="KAI3724003.1"/>
    </source>
</evidence>
<evidence type="ECO:0000313" key="2">
    <source>
        <dbReference type="Proteomes" id="UP001055811"/>
    </source>
</evidence>
<keyword evidence="2" id="KW-1185">Reference proteome</keyword>
<dbReference type="EMBL" id="CM042014">
    <property type="protein sequence ID" value="KAI3724003.1"/>
    <property type="molecule type" value="Genomic_DNA"/>
</dbReference>
<sequence length="92" mass="10777">MYCNYSEQLWIILIFDGSDDGNDPHECELMYIEMQLELAIMRDDVYHEINNMNATVRELTEAMAESNRRGRGWMIAFLVLLTAVVVKKVFIE</sequence>
<reference evidence="1 2" key="2">
    <citation type="journal article" date="2022" name="Mol. Ecol. Resour.">
        <title>The genomes of chicory, endive, great burdock and yacon provide insights into Asteraceae paleo-polyploidization history and plant inulin production.</title>
        <authorList>
            <person name="Fan W."/>
            <person name="Wang S."/>
            <person name="Wang H."/>
            <person name="Wang A."/>
            <person name="Jiang F."/>
            <person name="Liu H."/>
            <person name="Zhao H."/>
            <person name="Xu D."/>
            <person name="Zhang Y."/>
        </authorList>
    </citation>
    <scope>NUCLEOTIDE SEQUENCE [LARGE SCALE GENOMIC DNA]</scope>
    <source>
        <strain evidence="2">cv. Punajuju</strain>
        <tissue evidence="1">Leaves</tissue>
    </source>
</reference>
<organism evidence="1 2">
    <name type="scientific">Cichorium intybus</name>
    <name type="common">Chicory</name>
    <dbReference type="NCBI Taxonomy" id="13427"/>
    <lineage>
        <taxon>Eukaryota</taxon>
        <taxon>Viridiplantae</taxon>
        <taxon>Streptophyta</taxon>
        <taxon>Embryophyta</taxon>
        <taxon>Tracheophyta</taxon>
        <taxon>Spermatophyta</taxon>
        <taxon>Magnoliopsida</taxon>
        <taxon>eudicotyledons</taxon>
        <taxon>Gunneridae</taxon>
        <taxon>Pentapetalae</taxon>
        <taxon>asterids</taxon>
        <taxon>campanulids</taxon>
        <taxon>Asterales</taxon>
        <taxon>Asteraceae</taxon>
        <taxon>Cichorioideae</taxon>
        <taxon>Cichorieae</taxon>
        <taxon>Cichoriinae</taxon>
        <taxon>Cichorium</taxon>
    </lineage>
</organism>
<dbReference type="Proteomes" id="UP001055811">
    <property type="component" value="Linkage Group LG06"/>
</dbReference>
<reference evidence="2" key="1">
    <citation type="journal article" date="2022" name="Mol. Ecol. Resour.">
        <title>The genomes of chicory, endive, great burdock and yacon provide insights into Asteraceae palaeo-polyploidization history and plant inulin production.</title>
        <authorList>
            <person name="Fan W."/>
            <person name="Wang S."/>
            <person name="Wang H."/>
            <person name="Wang A."/>
            <person name="Jiang F."/>
            <person name="Liu H."/>
            <person name="Zhao H."/>
            <person name="Xu D."/>
            <person name="Zhang Y."/>
        </authorList>
    </citation>
    <scope>NUCLEOTIDE SEQUENCE [LARGE SCALE GENOMIC DNA]</scope>
    <source>
        <strain evidence="2">cv. Punajuju</strain>
    </source>
</reference>
<proteinExistence type="predicted"/>
<accession>A0ACB9BPP1</accession>
<name>A0ACB9BPP1_CICIN</name>
<gene>
    <name evidence="1" type="ORF">L2E82_35767</name>
</gene>
<protein>
    <submittedName>
        <fullName evidence="1">Uncharacterized protein</fullName>
    </submittedName>
</protein>
<comment type="caution">
    <text evidence="1">The sequence shown here is derived from an EMBL/GenBank/DDBJ whole genome shotgun (WGS) entry which is preliminary data.</text>
</comment>